<evidence type="ECO:0000256" key="1">
    <source>
        <dbReference type="ARBA" id="ARBA00004370"/>
    </source>
</evidence>
<dbReference type="Proteomes" id="UP000194499">
    <property type="component" value="Unassembled WGS sequence"/>
</dbReference>
<evidence type="ECO:0000313" key="5">
    <source>
        <dbReference type="EMBL" id="MDK7391258.1"/>
    </source>
</evidence>
<dbReference type="PANTHER" id="PTHR46825:SF11">
    <property type="entry name" value="PENICILLIN-BINDING PROTEIN 4"/>
    <property type="match status" value="1"/>
</dbReference>
<dbReference type="Gene3D" id="3.40.710.10">
    <property type="entry name" value="DD-peptidase/beta-lactamase superfamily"/>
    <property type="match status" value="1"/>
</dbReference>
<dbReference type="Proteomes" id="UP001174229">
    <property type="component" value="Unassembled WGS sequence"/>
</dbReference>
<accession>A0A1J9YSI9</accession>
<dbReference type="EMBL" id="JAPNPE010000002">
    <property type="protein sequence ID" value="MDK7391258.1"/>
    <property type="molecule type" value="Genomic_DNA"/>
</dbReference>
<dbReference type="PANTHER" id="PTHR46825">
    <property type="entry name" value="D-ALANYL-D-ALANINE-CARBOXYPEPTIDASE/ENDOPEPTIDASE AMPH"/>
    <property type="match status" value="1"/>
</dbReference>
<gene>
    <name evidence="6" type="primary">pbpX_2</name>
    <name evidence="6" type="ORF">BACERE00191_02449</name>
    <name evidence="5" type="ORF">OWO78_07360</name>
</gene>
<dbReference type="InterPro" id="IPR012338">
    <property type="entry name" value="Beta-lactam/transpept-like"/>
</dbReference>
<reference evidence="7" key="1">
    <citation type="submission" date="2017-04" db="EMBL/GenBank/DDBJ databases">
        <authorList>
            <person name="Criscuolo A."/>
        </authorList>
    </citation>
    <scope>NUCLEOTIDE SEQUENCE [LARGE SCALE GENOMIC DNA]</scope>
</reference>
<comment type="subcellular location">
    <subcellularLocation>
        <location evidence="1">Membrane</location>
    </subcellularLocation>
</comment>
<proteinExistence type="predicted"/>
<dbReference type="SUPFAM" id="SSF56601">
    <property type="entry name" value="beta-lactamase/transpeptidase-like"/>
    <property type="match status" value="1"/>
</dbReference>
<keyword evidence="2 3" id="KW-0472">Membrane</keyword>
<feature type="transmembrane region" description="Helical" evidence="3">
    <location>
        <begin position="5"/>
        <end position="24"/>
    </location>
</feature>
<name>A0A1J9YSI9_9BACI</name>
<reference evidence="5" key="3">
    <citation type="submission" date="2022-11" db="EMBL/GenBank/DDBJ databases">
        <title>WGS-based characterization of Bacillus cereus isolated from food &amp; feed additives.</title>
        <authorList>
            <person name="Bogaerts B."/>
            <person name="Fraiture M.-A."/>
            <person name="Roosens N.H.C."/>
            <person name="De Keersmaecker S.C.J."/>
            <person name="Vanneste K."/>
        </authorList>
    </citation>
    <scope>NUCLEOTIDE SEQUENCE</scope>
    <source>
        <strain evidence="5">74.2</strain>
    </source>
</reference>
<dbReference type="AlphaFoldDB" id="A0A1J9YSI9"/>
<feature type="domain" description="Beta-lactamase-related" evidence="4">
    <location>
        <begin position="73"/>
        <end position="364"/>
    </location>
</feature>
<evidence type="ECO:0000259" key="4">
    <source>
        <dbReference type="Pfam" id="PF00144"/>
    </source>
</evidence>
<evidence type="ECO:0000256" key="3">
    <source>
        <dbReference type="SAM" id="Phobius"/>
    </source>
</evidence>
<keyword evidence="3" id="KW-1133">Transmembrane helix</keyword>
<dbReference type="RefSeq" id="WP_000976136.1">
    <property type="nucleotide sequence ID" value="NZ_CP086328.1"/>
</dbReference>
<protein>
    <submittedName>
        <fullName evidence="6">Putative penicillin-binding protein PbpX</fullName>
    </submittedName>
    <submittedName>
        <fullName evidence="5">Serine hydrolase</fullName>
    </submittedName>
</protein>
<keyword evidence="3" id="KW-0812">Transmembrane</keyword>
<reference evidence="6" key="2">
    <citation type="submission" date="2017-04" db="EMBL/GenBank/DDBJ databases">
        <authorList>
            <person name="Afonso C.L."/>
            <person name="Miller P.J."/>
            <person name="Scott M.A."/>
            <person name="Spackman E."/>
            <person name="Goraichik I."/>
            <person name="Dimitrov K.M."/>
            <person name="Suarez D.L."/>
            <person name="Swayne D.E."/>
        </authorList>
    </citation>
    <scope>NUCLEOTIDE SEQUENCE [LARGE SCALE GENOMIC DNA]</scope>
    <source>
        <strain evidence="6">16-00191</strain>
    </source>
</reference>
<dbReference type="InterPro" id="IPR001466">
    <property type="entry name" value="Beta-lactam-related"/>
</dbReference>
<dbReference type="GO" id="GO:0016787">
    <property type="term" value="F:hydrolase activity"/>
    <property type="evidence" value="ECO:0007669"/>
    <property type="project" value="UniProtKB-KW"/>
</dbReference>
<evidence type="ECO:0000313" key="7">
    <source>
        <dbReference type="Proteomes" id="UP000194499"/>
    </source>
</evidence>
<evidence type="ECO:0000313" key="6">
    <source>
        <dbReference type="EMBL" id="SMD99569.1"/>
    </source>
</evidence>
<evidence type="ECO:0000256" key="2">
    <source>
        <dbReference type="ARBA" id="ARBA00023136"/>
    </source>
</evidence>
<dbReference type="GeneID" id="69530590"/>
<keyword evidence="5" id="KW-0378">Hydrolase</keyword>
<dbReference type="GO" id="GO:0016020">
    <property type="term" value="C:membrane"/>
    <property type="evidence" value="ECO:0007669"/>
    <property type="project" value="UniProtKB-SubCell"/>
</dbReference>
<organism evidence="6 7">
    <name type="scientific">Bacillus pacificus</name>
    <dbReference type="NCBI Taxonomy" id="2026187"/>
    <lineage>
        <taxon>Bacteria</taxon>
        <taxon>Bacillati</taxon>
        <taxon>Bacillota</taxon>
        <taxon>Bacilli</taxon>
        <taxon>Bacillales</taxon>
        <taxon>Bacillaceae</taxon>
        <taxon>Bacillus</taxon>
        <taxon>Bacillus cereus group</taxon>
    </lineage>
</organism>
<dbReference type="Pfam" id="PF00144">
    <property type="entry name" value="Beta-lactamase"/>
    <property type="match status" value="1"/>
</dbReference>
<dbReference type="InterPro" id="IPR050491">
    <property type="entry name" value="AmpC-like"/>
</dbReference>
<dbReference type="EMBL" id="FWZB01000036">
    <property type="protein sequence ID" value="SMD99569.1"/>
    <property type="molecule type" value="Genomic_DNA"/>
</dbReference>
<sequence>MMKKIMMIVSICAVVCGGVYYFLYNPNIKESKELTTKVNPAVESEVQENIEEEKKEKQIDYASISQKLDQYLVGKQFNGTVLVTDKEHVILNKGYGYADVQNKIENTPHTKYRIGSITKTVVATSILQLQDQGKLNIQDNVNKYIPSFPENKNITLYHLLTHTSGLPEHAKGNVNAASRLQLMNWIGRQNLEFPAGTGWRYTDYNYMVLAYIIEHISKKPLGDYIKENIFIKADMHESGMGNMVPGDKNFTKGYVKKNQELVPAQKVGMDWLYGCGEMYTTVGDMKKLDEAIINGKLLSEQSIQAMFSPSTERKYAFSFYIYPDYFHNHGVLSGWNTFNNFNKEKGTFVILFSNVKNSMDDDFNKDFRKMVSDLLEQRG</sequence>